<reference evidence="2" key="4">
    <citation type="journal article" date="2015" name="G3 (Bethesda)">
        <title>Genome sequences of three phytopathogenic species of the Magnaporthaceae family of fungi.</title>
        <authorList>
            <person name="Okagaki L.H."/>
            <person name="Nunes C.C."/>
            <person name="Sailsbery J."/>
            <person name="Clay B."/>
            <person name="Brown D."/>
            <person name="John T."/>
            <person name="Oh Y."/>
            <person name="Young N."/>
            <person name="Fitzgerald M."/>
            <person name="Haas B.J."/>
            <person name="Zeng Q."/>
            <person name="Young S."/>
            <person name="Adiconis X."/>
            <person name="Fan L."/>
            <person name="Levin J.Z."/>
            <person name="Mitchell T.K."/>
            <person name="Okubara P.A."/>
            <person name="Farman M.L."/>
            <person name="Kohn L.M."/>
            <person name="Birren B."/>
            <person name="Ma L.-J."/>
            <person name="Dean R.A."/>
        </authorList>
    </citation>
    <scope>NUCLEOTIDE SEQUENCE</scope>
    <source>
        <strain evidence="2">R3-111a-1</strain>
    </source>
</reference>
<dbReference type="EMBL" id="GL385397">
    <property type="protein sequence ID" value="EJT76563.1"/>
    <property type="molecule type" value="Genomic_DNA"/>
</dbReference>
<dbReference type="GeneID" id="20346939"/>
<proteinExistence type="predicted"/>
<sequence>MDRSQFWDKFEPQFQEWNVRSPQPRVMYAHTRSTIMEGNYSAGDYAGFQPRFRGRPAVKGDRFSKQP</sequence>
<dbReference type="Proteomes" id="UP000006039">
    <property type="component" value="Unassembled WGS sequence"/>
</dbReference>
<evidence type="ECO:0000313" key="1">
    <source>
        <dbReference type="EMBL" id="EJT76563.1"/>
    </source>
</evidence>
<dbReference type="HOGENOM" id="CLU_2812505_0_0_1"/>
<reference evidence="1" key="3">
    <citation type="submission" date="2010-09" db="EMBL/GenBank/DDBJ databases">
        <title>Annotation of Gaeumannomyces graminis var. tritici R3-111a-1.</title>
        <authorList>
            <consortium name="The Broad Institute Genome Sequencing Platform"/>
            <person name="Ma L.-J."/>
            <person name="Dead R."/>
            <person name="Young S.K."/>
            <person name="Zeng Q."/>
            <person name="Gargeya S."/>
            <person name="Fitzgerald M."/>
            <person name="Haas B."/>
            <person name="Abouelleil A."/>
            <person name="Alvarado L."/>
            <person name="Arachchi H.M."/>
            <person name="Berlin A."/>
            <person name="Brown A."/>
            <person name="Chapman S.B."/>
            <person name="Chen Z."/>
            <person name="Dunbar C."/>
            <person name="Freedman E."/>
            <person name="Gearin G."/>
            <person name="Gellesch M."/>
            <person name="Goldberg J."/>
            <person name="Griggs A."/>
            <person name="Gujja S."/>
            <person name="Heiman D."/>
            <person name="Howarth C."/>
            <person name="Larson L."/>
            <person name="Lui A."/>
            <person name="MacDonald P.J.P."/>
            <person name="Mehta T."/>
            <person name="Montmayeur A."/>
            <person name="Murphy C."/>
            <person name="Neiman D."/>
            <person name="Pearson M."/>
            <person name="Priest M."/>
            <person name="Roberts A."/>
            <person name="Saif S."/>
            <person name="Shea T."/>
            <person name="Shenoy N."/>
            <person name="Sisk P."/>
            <person name="Stolte C."/>
            <person name="Sykes S."/>
            <person name="Yandava C."/>
            <person name="Wortman J."/>
            <person name="Nusbaum C."/>
            <person name="Birren B."/>
        </authorList>
    </citation>
    <scope>NUCLEOTIDE SEQUENCE</scope>
    <source>
        <strain evidence="1">R3-111a-1</strain>
    </source>
</reference>
<name>J3NYY0_GAET3</name>
<dbReference type="AlphaFoldDB" id="J3NYY0"/>
<dbReference type="VEuPathDB" id="FungiDB:GGTG_06481"/>
<keyword evidence="3" id="KW-1185">Reference proteome</keyword>
<dbReference type="RefSeq" id="XP_009222563.1">
    <property type="nucleotide sequence ID" value="XM_009224299.1"/>
</dbReference>
<evidence type="ECO:0000313" key="3">
    <source>
        <dbReference type="Proteomes" id="UP000006039"/>
    </source>
</evidence>
<reference evidence="3" key="1">
    <citation type="submission" date="2010-07" db="EMBL/GenBank/DDBJ databases">
        <title>The genome sequence of Gaeumannomyces graminis var. tritici strain R3-111a-1.</title>
        <authorList>
            <consortium name="The Broad Institute Genome Sequencing Platform"/>
            <person name="Ma L.-J."/>
            <person name="Dead R."/>
            <person name="Young S."/>
            <person name="Zeng Q."/>
            <person name="Koehrsen M."/>
            <person name="Alvarado L."/>
            <person name="Berlin A."/>
            <person name="Chapman S.B."/>
            <person name="Chen Z."/>
            <person name="Freedman E."/>
            <person name="Gellesch M."/>
            <person name="Goldberg J."/>
            <person name="Griggs A."/>
            <person name="Gujja S."/>
            <person name="Heilman E.R."/>
            <person name="Heiman D."/>
            <person name="Hepburn T."/>
            <person name="Howarth C."/>
            <person name="Jen D."/>
            <person name="Larson L."/>
            <person name="Mehta T."/>
            <person name="Neiman D."/>
            <person name="Pearson M."/>
            <person name="Roberts A."/>
            <person name="Saif S."/>
            <person name="Shea T."/>
            <person name="Shenoy N."/>
            <person name="Sisk P."/>
            <person name="Stolte C."/>
            <person name="Sykes S."/>
            <person name="Walk T."/>
            <person name="White J."/>
            <person name="Yandava C."/>
            <person name="Haas B."/>
            <person name="Nusbaum C."/>
            <person name="Birren B."/>
        </authorList>
    </citation>
    <scope>NUCLEOTIDE SEQUENCE [LARGE SCALE GENOMIC DNA]</scope>
    <source>
        <strain evidence="3">R3-111a-1</strain>
    </source>
</reference>
<gene>
    <name evidence="2" type="primary">20346939</name>
    <name evidence="1" type="ORF">GGTG_06481</name>
</gene>
<dbReference type="EnsemblFungi" id="EJT76563">
    <property type="protein sequence ID" value="EJT76563"/>
    <property type="gene ID" value="GGTG_06481"/>
</dbReference>
<accession>J3NYY0</accession>
<protein>
    <submittedName>
        <fullName evidence="1 2">Uncharacterized protein</fullName>
    </submittedName>
</protein>
<reference evidence="2" key="5">
    <citation type="submission" date="2018-04" db="UniProtKB">
        <authorList>
            <consortium name="EnsemblFungi"/>
        </authorList>
    </citation>
    <scope>IDENTIFICATION</scope>
    <source>
        <strain evidence="2">R3-111a-1</strain>
    </source>
</reference>
<evidence type="ECO:0000313" key="2">
    <source>
        <dbReference type="EnsemblFungi" id="EJT76563"/>
    </source>
</evidence>
<reference evidence="1" key="2">
    <citation type="submission" date="2010-07" db="EMBL/GenBank/DDBJ databases">
        <authorList>
            <consortium name="The Broad Institute Genome Sequencing Platform"/>
            <consortium name="Broad Institute Genome Sequencing Center for Infectious Disease"/>
            <person name="Ma L.-J."/>
            <person name="Dead R."/>
            <person name="Young S."/>
            <person name="Zeng Q."/>
            <person name="Koehrsen M."/>
            <person name="Alvarado L."/>
            <person name="Berlin A."/>
            <person name="Chapman S.B."/>
            <person name="Chen Z."/>
            <person name="Freedman E."/>
            <person name="Gellesch M."/>
            <person name="Goldberg J."/>
            <person name="Griggs A."/>
            <person name="Gujja S."/>
            <person name="Heilman E.R."/>
            <person name="Heiman D."/>
            <person name="Hepburn T."/>
            <person name="Howarth C."/>
            <person name="Jen D."/>
            <person name="Larson L."/>
            <person name="Mehta T."/>
            <person name="Neiman D."/>
            <person name="Pearson M."/>
            <person name="Roberts A."/>
            <person name="Saif S."/>
            <person name="Shea T."/>
            <person name="Shenoy N."/>
            <person name="Sisk P."/>
            <person name="Stolte C."/>
            <person name="Sykes S."/>
            <person name="Walk T."/>
            <person name="White J."/>
            <person name="Yandava C."/>
            <person name="Haas B."/>
            <person name="Nusbaum C."/>
            <person name="Birren B."/>
        </authorList>
    </citation>
    <scope>NUCLEOTIDE SEQUENCE</scope>
    <source>
        <strain evidence="1">R3-111a-1</strain>
    </source>
</reference>
<organism evidence="1">
    <name type="scientific">Gaeumannomyces tritici (strain R3-111a-1)</name>
    <name type="common">Wheat and barley take-all root rot fungus</name>
    <name type="synonym">Gaeumannomyces graminis var. tritici</name>
    <dbReference type="NCBI Taxonomy" id="644352"/>
    <lineage>
        <taxon>Eukaryota</taxon>
        <taxon>Fungi</taxon>
        <taxon>Dikarya</taxon>
        <taxon>Ascomycota</taxon>
        <taxon>Pezizomycotina</taxon>
        <taxon>Sordariomycetes</taxon>
        <taxon>Sordariomycetidae</taxon>
        <taxon>Magnaporthales</taxon>
        <taxon>Magnaporthaceae</taxon>
        <taxon>Gaeumannomyces</taxon>
    </lineage>
</organism>